<proteinExistence type="predicted"/>
<dbReference type="Proteomes" id="UP000199665">
    <property type="component" value="Unassembled WGS sequence"/>
</dbReference>
<keyword evidence="2" id="KW-1185">Reference proteome</keyword>
<reference evidence="1 2" key="1">
    <citation type="submission" date="2016-10" db="EMBL/GenBank/DDBJ databases">
        <authorList>
            <person name="Varghese N."/>
            <person name="Submissions S."/>
        </authorList>
    </citation>
    <scope>NUCLEOTIDE SEQUENCE [LARGE SCALE GENOMIC DNA]</scope>
    <source>
        <strain evidence="1 2">DSM 18327</strain>
    </source>
</reference>
<gene>
    <name evidence="1" type="ORF">SAMN05216205_3106</name>
</gene>
<comment type="caution">
    <text evidence="1">The sequence shown here is derived from an EMBL/GenBank/DDBJ whole genome shotgun (WGS) entry which is preliminary data.</text>
</comment>
<evidence type="ECO:0000313" key="1">
    <source>
        <dbReference type="EMBL" id="SEC72993.1"/>
    </source>
</evidence>
<sequence>MAPYRPVAPHVTPLKECTMARTLLDVQLARLLYPLLIELATARQTLTYKQLIERAQRRYPDDQRVANLIPVRMGRILWVIYDFVAARELPRLTLIIVSAGDQYPGSAMWQHDCLAEQQRCFAFDWSTVDQAFDLYGQHSEKAVTPLRRVPREQAKQLMAAHYHDPAHHYPSDIRALREAIIENIMNGLSVEEAFHIEAQLLTPSTQA</sequence>
<dbReference type="EMBL" id="FNRV01000001">
    <property type="protein sequence ID" value="SEC72993.1"/>
    <property type="molecule type" value="Genomic_DNA"/>
</dbReference>
<organism evidence="1 2">
    <name type="scientific">Pseudomonas mohnii</name>
    <dbReference type="NCBI Taxonomy" id="395600"/>
    <lineage>
        <taxon>Bacteria</taxon>
        <taxon>Pseudomonadati</taxon>
        <taxon>Pseudomonadota</taxon>
        <taxon>Gammaproteobacteria</taxon>
        <taxon>Pseudomonadales</taxon>
        <taxon>Pseudomonadaceae</taxon>
        <taxon>Pseudomonas</taxon>
    </lineage>
</organism>
<accession>A0ABY0Y125</accession>
<evidence type="ECO:0000313" key="2">
    <source>
        <dbReference type="Proteomes" id="UP000199665"/>
    </source>
</evidence>
<name>A0ABY0Y125_9PSED</name>
<protein>
    <submittedName>
        <fullName evidence="1">Uncharacterized protein</fullName>
    </submittedName>
</protein>